<reference evidence="9 10" key="1">
    <citation type="submission" date="2023-04" db="EMBL/GenBank/DDBJ databases">
        <title>Marinobulbifer ophiurae gen. nov., sp. Nov., isolate from tissue of brittle star Ophioplocus japonicus.</title>
        <authorList>
            <person name="Kawano K."/>
            <person name="Sawayama S."/>
            <person name="Nakagawa S."/>
        </authorList>
    </citation>
    <scope>NUCLEOTIDE SEQUENCE [LARGE SCALE GENOMIC DNA]</scope>
    <source>
        <strain evidence="9 10">NKW57</strain>
    </source>
</reference>
<feature type="transmembrane region" description="Helical" evidence="7">
    <location>
        <begin position="178"/>
        <end position="195"/>
    </location>
</feature>
<gene>
    <name evidence="9" type="ORF">MNKW57_28670</name>
</gene>
<feature type="transmembrane region" description="Helical" evidence="7">
    <location>
        <begin position="93"/>
        <end position="112"/>
    </location>
</feature>
<evidence type="ECO:0000256" key="4">
    <source>
        <dbReference type="ARBA" id="ARBA00022692"/>
    </source>
</evidence>
<dbReference type="EMBL" id="BSYJ01000006">
    <property type="protein sequence ID" value="GMG88546.1"/>
    <property type="molecule type" value="Genomic_DNA"/>
</dbReference>
<dbReference type="NCBIfam" id="TIGR00765">
    <property type="entry name" value="yihY_not_rbn"/>
    <property type="match status" value="1"/>
</dbReference>
<keyword evidence="2 7" id="KW-1003">Cell membrane</keyword>
<dbReference type="Pfam" id="PF03631">
    <property type="entry name" value="Virul_fac_BrkB"/>
    <property type="match status" value="1"/>
</dbReference>
<feature type="transmembrane region" description="Helical" evidence="7">
    <location>
        <begin position="133"/>
        <end position="158"/>
    </location>
</feature>
<dbReference type="PANTHER" id="PTHR30213:SF0">
    <property type="entry name" value="UPF0761 MEMBRANE PROTEIN YIHY"/>
    <property type="match status" value="1"/>
</dbReference>
<keyword evidence="10" id="KW-1185">Reference proteome</keyword>
<evidence type="ECO:0000256" key="8">
    <source>
        <dbReference type="SAM" id="MobiDB-lite"/>
    </source>
</evidence>
<evidence type="ECO:0000256" key="5">
    <source>
        <dbReference type="ARBA" id="ARBA00022989"/>
    </source>
</evidence>
<evidence type="ECO:0000256" key="2">
    <source>
        <dbReference type="ARBA" id="ARBA00022475"/>
    </source>
</evidence>
<dbReference type="PANTHER" id="PTHR30213">
    <property type="entry name" value="INNER MEMBRANE PROTEIN YHJD"/>
    <property type="match status" value="1"/>
</dbReference>
<feature type="transmembrane region" description="Helical" evidence="7">
    <location>
        <begin position="234"/>
        <end position="263"/>
    </location>
</feature>
<evidence type="ECO:0000313" key="10">
    <source>
        <dbReference type="Proteomes" id="UP001224392"/>
    </source>
</evidence>
<dbReference type="InterPro" id="IPR023679">
    <property type="entry name" value="UPF0761_bac"/>
</dbReference>
<feature type="transmembrane region" description="Helical" evidence="7">
    <location>
        <begin position="207"/>
        <end position="228"/>
    </location>
</feature>
<protein>
    <recommendedName>
        <fullName evidence="7">UPF0761 membrane protein MNKW57_28670</fullName>
    </recommendedName>
</protein>
<dbReference type="RefSeq" id="WP_285765152.1">
    <property type="nucleotide sequence ID" value="NZ_BSYJ01000006.1"/>
</dbReference>
<evidence type="ECO:0000256" key="1">
    <source>
        <dbReference type="ARBA" id="ARBA00004651"/>
    </source>
</evidence>
<dbReference type="Proteomes" id="UP001224392">
    <property type="component" value="Unassembled WGS sequence"/>
</dbReference>
<keyword evidence="6 7" id="KW-0472">Membrane</keyword>
<comment type="similarity">
    <text evidence="7">Belongs to the UPF0761 family.</text>
</comment>
<evidence type="ECO:0000256" key="7">
    <source>
        <dbReference type="HAMAP-Rule" id="MF_00672"/>
    </source>
</evidence>
<keyword evidence="5 7" id="KW-1133">Transmembrane helix</keyword>
<dbReference type="HAMAP" id="MF_00672">
    <property type="entry name" value="UPF0761"/>
    <property type="match status" value="1"/>
</dbReference>
<name>A0ABQ6M2K0_9GAMM</name>
<sequence length="461" mass="51319">MKEQLARWWRFIKSLWTLFREKNCQQSAAALTYMTLFALVPLVTVSYAMLSLFPDFADLQAKLQELIFAHFVPESGREIEDYLAGFSQQAQRLSGAGVAMLLLTAGLMLRNIEHTFNAIWDIPRGRKGVASFLLYWAILSLGPLLLGMGLASSTYLLSMQFLVEDPESLGLMSGILKFMPYVLTTAAFTLLFVAVPNCRVPIRHGLVGGLIAALAFEAAKNAFGTIVAKTSLQAIYGAFAFVPLFLIWVYLMWIIVLIGAVLVRTLSAYHAAAQGRDHTDLVSAMSVLWRMFSNQQKGRPLSEQDVFRAGIKPAQWRRLRQMLQKRKVIAATDKGEYLLAMDLNKLSLSQLGEWISPSLVGQHANGRLAGEAWYDEVYRRFANAEKKSRTQLDISLDALFRGIYAGEQERIANEKQQQDQAESSADVKKSKDRASGSGSGKKPVEQDGGGVGRRFFVRATD</sequence>
<keyword evidence="4 7" id="KW-0812">Transmembrane</keyword>
<evidence type="ECO:0000313" key="9">
    <source>
        <dbReference type="EMBL" id="GMG88546.1"/>
    </source>
</evidence>
<comment type="caution">
    <text evidence="9">The sequence shown here is derived from an EMBL/GenBank/DDBJ whole genome shotgun (WGS) entry which is preliminary data.</text>
</comment>
<dbReference type="InterPro" id="IPR017039">
    <property type="entry name" value="Virul_fac_BrkB"/>
</dbReference>
<proteinExistence type="inferred from homology"/>
<feature type="region of interest" description="Disordered" evidence="8">
    <location>
        <begin position="412"/>
        <end position="461"/>
    </location>
</feature>
<feature type="compositionally biased region" description="Basic and acidic residues" evidence="8">
    <location>
        <begin position="425"/>
        <end position="434"/>
    </location>
</feature>
<comment type="subcellular location">
    <subcellularLocation>
        <location evidence="1 7">Cell membrane</location>
        <topology evidence="1 7">Multi-pass membrane protein</topology>
    </subcellularLocation>
</comment>
<evidence type="ECO:0000256" key="3">
    <source>
        <dbReference type="ARBA" id="ARBA00022519"/>
    </source>
</evidence>
<evidence type="ECO:0000256" key="6">
    <source>
        <dbReference type="ARBA" id="ARBA00023136"/>
    </source>
</evidence>
<keyword evidence="3" id="KW-0997">Cell inner membrane</keyword>
<organism evidence="9 10">
    <name type="scientific">Biformimicrobium ophioploci</name>
    <dbReference type="NCBI Taxonomy" id="3036711"/>
    <lineage>
        <taxon>Bacteria</taxon>
        <taxon>Pseudomonadati</taxon>
        <taxon>Pseudomonadota</taxon>
        <taxon>Gammaproteobacteria</taxon>
        <taxon>Cellvibrionales</taxon>
        <taxon>Microbulbiferaceae</taxon>
        <taxon>Biformimicrobium</taxon>
    </lineage>
</organism>
<accession>A0ABQ6M2K0</accession>
<feature type="transmembrane region" description="Helical" evidence="7">
    <location>
        <begin position="30"/>
        <end position="50"/>
    </location>
</feature>